<dbReference type="CDD" id="cd00037">
    <property type="entry name" value="CLECT"/>
    <property type="match status" value="1"/>
</dbReference>
<evidence type="ECO:0000259" key="1">
    <source>
        <dbReference type="PROSITE" id="PS50022"/>
    </source>
</evidence>
<proteinExistence type="predicted"/>
<dbReference type="InterPro" id="IPR000421">
    <property type="entry name" value="FA58C"/>
</dbReference>
<dbReference type="OrthoDB" id="6133475at2759"/>
<dbReference type="Proteomes" id="UP000230750">
    <property type="component" value="Unassembled WGS sequence"/>
</dbReference>
<keyword evidence="3" id="KW-0430">Lectin</keyword>
<gene>
    <name evidence="3" type="ORF">BSL78_25178</name>
</gene>
<evidence type="ECO:0000313" key="4">
    <source>
        <dbReference type="Proteomes" id="UP000230750"/>
    </source>
</evidence>
<dbReference type="InterPro" id="IPR001304">
    <property type="entry name" value="C-type_lectin-like"/>
</dbReference>
<keyword evidence="4" id="KW-1185">Reference proteome</keyword>
<dbReference type="PANTHER" id="PTHR22803">
    <property type="entry name" value="MANNOSE, PHOSPHOLIPASE, LECTIN RECEPTOR RELATED"/>
    <property type="match status" value="1"/>
</dbReference>
<accession>A0A2G8JQD6</accession>
<dbReference type="InterPro" id="IPR016186">
    <property type="entry name" value="C-type_lectin-like/link_sf"/>
</dbReference>
<dbReference type="SMART" id="SM00034">
    <property type="entry name" value="CLECT"/>
    <property type="match status" value="1"/>
</dbReference>
<feature type="domain" description="C-type lectin" evidence="2">
    <location>
        <begin position="68"/>
        <end position="181"/>
    </location>
</feature>
<protein>
    <submittedName>
        <fullName evidence="3">Protein containing C-type lectin domain protein</fullName>
    </submittedName>
</protein>
<sequence length="254" mass="28905">MIWREVGIIHLLNFRYPTSYQKRIIPVKEFRARYVRIVPRKSEFRRICLQVELFGGEAHTCRRGYTALATGCYALIDNDGKYSKAVSKCSSKGGYVVEISTRRENAAVSELANGKDIWLGLSDSQGNQRFDNPMGSPALYSNFAMQEPNVMEPGWPNIYMRGSDSRWIRSAAKEDRFIICEIDGDAPSRVPEGNRLGAEFEREIPDSQFSSSSFRDMLFPESGRLFFPVTTVVGDPTHPMRTHTCKCSSTYRAW</sequence>
<dbReference type="Pfam" id="PF00059">
    <property type="entry name" value="Lectin_C"/>
    <property type="match status" value="1"/>
</dbReference>
<dbReference type="GO" id="GO:0030246">
    <property type="term" value="F:carbohydrate binding"/>
    <property type="evidence" value="ECO:0007669"/>
    <property type="project" value="UniProtKB-KW"/>
</dbReference>
<name>A0A2G8JQD6_STIJA</name>
<dbReference type="AlphaFoldDB" id="A0A2G8JQD6"/>
<dbReference type="EMBL" id="MRZV01001422">
    <property type="protein sequence ID" value="PIK37977.1"/>
    <property type="molecule type" value="Genomic_DNA"/>
</dbReference>
<evidence type="ECO:0000313" key="3">
    <source>
        <dbReference type="EMBL" id="PIK37977.1"/>
    </source>
</evidence>
<comment type="caution">
    <text evidence="3">The sequence shown here is derived from an EMBL/GenBank/DDBJ whole genome shotgun (WGS) entry which is preliminary data.</text>
</comment>
<dbReference type="InterPro" id="IPR016187">
    <property type="entry name" value="CTDL_fold"/>
</dbReference>
<dbReference type="InterPro" id="IPR050111">
    <property type="entry name" value="C-type_lectin/snaclec_domain"/>
</dbReference>
<feature type="domain" description="F5/8 type C" evidence="1">
    <location>
        <begin position="1"/>
        <end position="56"/>
    </location>
</feature>
<dbReference type="Gene3D" id="3.10.100.10">
    <property type="entry name" value="Mannose-Binding Protein A, subunit A"/>
    <property type="match status" value="1"/>
</dbReference>
<evidence type="ECO:0000259" key="2">
    <source>
        <dbReference type="PROSITE" id="PS50041"/>
    </source>
</evidence>
<reference evidence="3 4" key="1">
    <citation type="journal article" date="2017" name="PLoS Biol.">
        <title>The sea cucumber genome provides insights into morphological evolution and visceral regeneration.</title>
        <authorList>
            <person name="Zhang X."/>
            <person name="Sun L."/>
            <person name="Yuan J."/>
            <person name="Sun Y."/>
            <person name="Gao Y."/>
            <person name="Zhang L."/>
            <person name="Li S."/>
            <person name="Dai H."/>
            <person name="Hamel J.F."/>
            <person name="Liu C."/>
            <person name="Yu Y."/>
            <person name="Liu S."/>
            <person name="Lin W."/>
            <person name="Guo K."/>
            <person name="Jin S."/>
            <person name="Xu P."/>
            <person name="Storey K.B."/>
            <person name="Huan P."/>
            <person name="Zhang T."/>
            <person name="Zhou Y."/>
            <person name="Zhang J."/>
            <person name="Lin C."/>
            <person name="Li X."/>
            <person name="Xing L."/>
            <person name="Huo D."/>
            <person name="Sun M."/>
            <person name="Wang L."/>
            <person name="Mercier A."/>
            <person name="Li F."/>
            <person name="Yang H."/>
            <person name="Xiang J."/>
        </authorList>
    </citation>
    <scope>NUCLEOTIDE SEQUENCE [LARGE SCALE GENOMIC DNA]</scope>
    <source>
        <strain evidence="3">Shaxun</strain>
        <tissue evidence="3">Muscle</tissue>
    </source>
</reference>
<dbReference type="PROSITE" id="PS50041">
    <property type="entry name" value="C_TYPE_LECTIN_2"/>
    <property type="match status" value="1"/>
</dbReference>
<dbReference type="PROSITE" id="PS50022">
    <property type="entry name" value="FA58C_3"/>
    <property type="match status" value="1"/>
</dbReference>
<organism evidence="3 4">
    <name type="scientific">Stichopus japonicus</name>
    <name type="common">Sea cucumber</name>
    <dbReference type="NCBI Taxonomy" id="307972"/>
    <lineage>
        <taxon>Eukaryota</taxon>
        <taxon>Metazoa</taxon>
        <taxon>Echinodermata</taxon>
        <taxon>Eleutherozoa</taxon>
        <taxon>Echinozoa</taxon>
        <taxon>Holothuroidea</taxon>
        <taxon>Aspidochirotacea</taxon>
        <taxon>Aspidochirotida</taxon>
        <taxon>Stichopodidae</taxon>
        <taxon>Apostichopus</taxon>
    </lineage>
</organism>
<dbReference type="SUPFAM" id="SSF56436">
    <property type="entry name" value="C-type lectin-like"/>
    <property type="match status" value="1"/>
</dbReference>